<dbReference type="EMBL" id="WELI01000004">
    <property type="protein sequence ID" value="KAB7730890.1"/>
    <property type="molecule type" value="Genomic_DNA"/>
</dbReference>
<proteinExistence type="predicted"/>
<feature type="transmembrane region" description="Helical" evidence="1">
    <location>
        <begin position="233"/>
        <end position="250"/>
    </location>
</feature>
<dbReference type="InterPro" id="IPR050879">
    <property type="entry name" value="Acyltransferase_3"/>
</dbReference>
<dbReference type="AlphaFoldDB" id="A0A7J5TZL3"/>
<dbReference type="GO" id="GO:0000271">
    <property type="term" value="P:polysaccharide biosynthetic process"/>
    <property type="evidence" value="ECO:0007669"/>
    <property type="project" value="TreeGrafter"/>
</dbReference>
<keyword evidence="3" id="KW-0012">Acyltransferase</keyword>
<organism evidence="3 4">
    <name type="scientific">Rudanella paleaurantiibacter</name>
    <dbReference type="NCBI Taxonomy" id="2614655"/>
    <lineage>
        <taxon>Bacteria</taxon>
        <taxon>Pseudomonadati</taxon>
        <taxon>Bacteroidota</taxon>
        <taxon>Cytophagia</taxon>
        <taxon>Cytophagales</taxon>
        <taxon>Cytophagaceae</taxon>
        <taxon>Rudanella</taxon>
    </lineage>
</organism>
<comment type="caution">
    <text evidence="3">The sequence shown here is derived from an EMBL/GenBank/DDBJ whole genome shotgun (WGS) entry which is preliminary data.</text>
</comment>
<keyword evidence="1" id="KW-0472">Membrane</keyword>
<feature type="transmembrane region" description="Helical" evidence="1">
    <location>
        <begin position="314"/>
        <end position="332"/>
    </location>
</feature>
<keyword evidence="4" id="KW-1185">Reference proteome</keyword>
<feature type="transmembrane region" description="Helical" evidence="1">
    <location>
        <begin position="262"/>
        <end position="284"/>
    </location>
</feature>
<evidence type="ECO:0000313" key="3">
    <source>
        <dbReference type="EMBL" id="KAB7730890.1"/>
    </source>
</evidence>
<gene>
    <name evidence="3" type="ORF">F5984_12095</name>
</gene>
<dbReference type="PANTHER" id="PTHR23028:SF53">
    <property type="entry name" value="ACYL_TRANSF_3 DOMAIN-CONTAINING PROTEIN"/>
    <property type="match status" value="1"/>
</dbReference>
<feature type="transmembrane region" description="Helical" evidence="1">
    <location>
        <begin position="12"/>
        <end position="35"/>
    </location>
</feature>
<protein>
    <submittedName>
        <fullName evidence="3">Acyltransferase family protein</fullName>
    </submittedName>
</protein>
<feature type="transmembrane region" description="Helical" evidence="1">
    <location>
        <begin position="139"/>
        <end position="159"/>
    </location>
</feature>
<keyword evidence="1" id="KW-1133">Transmembrane helix</keyword>
<evidence type="ECO:0000313" key="4">
    <source>
        <dbReference type="Proteomes" id="UP000488299"/>
    </source>
</evidence>
<keyword evidence="1" id="KW-0812">Transmembrane</keyword>
<evidence type="ECO:0000259" key="2">
    <source>
        <dbReference type="Pfam" id="PF01757"/>
    </source>
</evidence>
<sequence length="345" mass="40202">MLDHWLGEANPFPLGYFGVNLFFVLSGFLITRILIHSQQRDTELGRGHGHSLKVFFIRRNLRIWPVYYLTILILALVHFQGVRLSFWWLITYTTNFWIVIHQSWLGAIDHLWSLAVEEQYYLFFPFLLLFTPERYLLRMLWSLIGLSVVLRILLFATHAPWMTQFVMMPTCLDAFGLGGILAWLIVYRKEAFERLVMSNAFLLGSFVLYIVHLYVMLTVEPNRNLFTDVTDRFITSVFCAAIIGRAVLGFGQPLKAILENRVATYLGQISYGLYLFHNIVFNYYHTQPTFPTLRVWNKAVSIVPFLNSTPLFQLAYFYALTVLLAALSWHLVEKPINSLKGKFSY</sequence>
<feature type="domain" description="Acyltransferase 3" evidence="2">
    <location>
        <begin position="13"/>
        <end position="327"/>
    </location>
</feature>
<dbReference type="GO" id="GO:0016747">
    <property type="term" value="F:acyltransferase activity, transferring groups other than amino-acyl groups"/>
    <property type="evidence" value="ECO:0007669"/>
    <property type="project" value="InterPro"/>
</dbReference>
<reference evidence="3 4" key="1">
    <citation type="submission" date="2019-10" db="EMBL/GenBank/DDBJ databases">
        <title>Rudanella paleaurantiibacter sp. nov., isolated from sludge.</title>
        <authorList>
            <person name="Xu S.Q."/>
        </authorList>
    </citation>
    <scope>NUCLEOTIDE SEQUENCE [LARGE SCALE GENOMIC DNA]</scope>
    <source>
        <strain evidence="3 4">HX-22-17</strain>
    </source>
</reference>
<feature type="transmembrane region" description="Helical" evidence="1">
    <location>
        <begin position="199"/>
        <end position="217"/>
    </location>
</feature>
<feature type="transmembrane region" description="Helical" evidence="1">
    <location>
        <begin position="165"/>
        <end position="187"/>
    </location>
</feature>
<dbReference type="Pfam" id="PF01757">
    <property type="entry name" value="Acyl_transf_3"/>
    <property type="match status" value="1"/>
</dbReference>
<keyword evidence="3" id="KW-0808">Transferase</keyword>
<dbReference type="GO" id="GO:0016020">
    <property type="term" value="C:membrane"/>
    <property type="evidence" value="ECO:0007669"/>
    <property type="project" value="TreeGrafter"/>
</dbReference>
<feature type="transmembrane region" description="Helical" evidence="1">
    <location>
        <begin position="66"/>
        <end position="90"/>
    </location>
</feature>
<dbReference type="PANTHER" id="PTHR23028">
    <property type="entry name" value="ACETYLTRANSFERASE"/>
    <property type="match status" value="1"/>
</dbReference>
<name>A0A7J5TZL3_9BACT</name>
<dbReference type="InterPro" id="IPR002656">
    <property type="entry name" value="Acyl_transf_3_dom"/>
</dbReference>
<accession>A0A7J5TZL3</accession>
<dbReference type="Proteomes" id="UP000488299">
    <property type="component" value="Unassembled WGS sequence"/>
</dbReference>
<evidence type="ECO:0000256" key="1">
    <source>
        <dbReference type="SAM" id="Phobius"/>
    </source>
</evidence>